<feature type="binding site" evidence="5">
    <location>
        <begin position="118"/>
        <end position="124"/>
    </location>
    <ligand>
        <name>S-adenosyl-L-methionine</name>
        <dbReference type="ChEBI" id="CHEBI:59789"/>
    </ligand>
</feature>
<dbReference type="PRINTS" id="PR02008">
    <property type="entry name" value="RCMTFAMILY"/>
</dbReference>
<dbReference type="PROSITE" id="PS51686">
    <property type="entry name" value="SAM_MT_RSMB_NOP"/>
    <property type="match status" value="1"/>
</dbReference>
<evidence type="ECO:0000256" key="3">
    <source>
        <dbReference type="ARBA" id="ARBA00022691"/>
    </source>
</evidence>
<dbReference type="InterPro" id="IPR049560">
    <property type="entry name" value="MeTrfase_RsmB-F_NOP2_cat"/>
</dbReference>
<keyword evidence="4 5" id="KW-0694">RNA-binding</keyword>
<gene>
    <name evidence="7" type="primary">NCL1</name>
    <name evidence="7" type="ORF">NGRA_0056</name>
</gene>
<dbReference type="OrthoDB" id="6093671at2759"/>
<evidence type="ECO:0000256" key="4">
    <source>
        <dbReference type="ARBA" id="ARBA00022884"/>
    </source>
</evidence>
<accession>A0A9P6H221</accession>
<reference evidence="7 8" key="1">
    <citation type="journal article" date="2020" name="Genome Biol. Evol.">
        <title>Comparative genomics of strictly vertically transmitted, feminizing microsporidia endosymbionts of amphipod crustaceans.</title>
        <authorList>
            <person name="Cormier A."/>
            <person name="Chebbi M.A."/>
            <person name="Giraud I."/>
            <person name="Wattier R."/>
            <person name="Teixeira M."/>
            <person name="Gilbert C."/>
            <person name="Rigaud T."/>
            <person name="Cordaux R."/>
        </authorList>
    </citation>
    <scope>NUCLEOTIDE SEQUENCE [LARGE SCALE GENOMIC DNA]</scope>
    <source>
        <strain evidence="7 8">Ou3-Ou53</strain>
    </source>
</reference>
<dbReference type="GO" id="GO:0008173">
    <property type="term" value="F:RNA methyltransferase activity"/>
    <property type="evidence" value="ECO:0007669"/>
    <property type="project" value="InterPro"/>
</dbReference>
<evidence type="ECO:0000256" key="1">
    <source>
        <dbReference type="ARBA" id="ARBA00022603"/>
    </source>
</evidence>
<dbReference type="InterPro" id="IPR023267">
    <property type="entry name" value="RCMT"/>
</dbReference>
<evidence type="ECO:0000256" key="5">
    <source>
        <dbReference type="PROSITE-ProRule" id="PRU01023"/>
    </source>
</evidence>
<evidence type="ECO:0000313" key="7">
    <source>
        <dbReference type="EMBL" id="KAF9765015.1"/>
    </source>
</evidence>
<dbReference type="InterPro" id="IPR029063">
    <property type="entry name" value="SAM-dependent_MTases_sf"/>
</dbReference>
<dbReference type="GO" id="GO:0003723">
    <property type="term" value="F:RNA binding"/>
    <property type="evidence" value="ECO:0007669"/>
    <property type="project" value="UniProtKB-UniRule"/>
</dbReference>
<dbReference type="EMBL" id="SBJO01000002">
    <property type="protein sequence ID" value="KAF9765015.1"/>
    <property type="molecule type" value="Genomic_DNA"/>
</dbReference>
<protein>
    <submittedName>
        <fullName evidence="7">Multisite-specific tRNA:(Cytosine-C(5))-methyltransferase</fullName>
    </submittedName>
</protein>
<feature type="binding site" evidence="5">
    <location>
        <position position="142"/>
    </location>
    <ligand>
        <name>S-adenosyl-L-methionine</name>
        <dbReference type="ChEBI" id="CHEBI:59789"/>
    </ligand>
</feature>
<dbReference type="Proteomes" id="UP000740883">
    <property type="component" value="Unassembled WGS sequence"/>
</dbReference>
<evidence type="ECO:0000259" key="6">
    <source>
        <dbReference type="PROSITE" id="PS51686"/>
    </source>
</evidence>
<name>A0A9P6H221_9MICR</name>
<dbReference type="Pfam" id="PF01189">
    <property type="entry name" value="Methyltr_RsmB-F"/>
    <property type="match status" value="1"/>
</dbReference>
<feature type="domain" description="SAM-dependent MTase RsmB/NOP-type" evidence="6">
    <location>
        <begin position="24"/>
        <end position="335"/>
    </location>
</feature>
<dbReference type="PANTHER" id="PTHR22808">
    <property type="entry name" value="NCL1 YEAST -RELATED NOL1/NOP2/FMU SUN DOMAIN-CONTAINING"/>
    <property type="match status" value="1"/>
</dbReference>
<dbReference type="AlphaFoldDB" id="A0A9P6H221"/>
<dbReference type="Gene3D" id="3.40.50.150">
    <property type="entry name" value="Vaccinia Virus protein VP39"/>
    <property type="match status" value="1"/>
</dbReference>
<evidence type="ECO:0000256" key="2">
    <source>
        <dbReference type="ARBA" id="ARBA00022679"/>
    </source>
</evidence>
<dbReference type="InterPro" id="IPR001678">
    <property type="entry name" value="MeTrfase_RsmB-F_NOP2_dom"/>
</dbReference>
<proteinExistence type="inferred from homology"/>
<dbReference type="GO" id="GO:0001510">
    <property type="term" value="P:RNA methylation"/>
    <property type="evidence" value="ECO:0007669"/>
    <property type="project" value="InterPro"/>
</dbReference>
<feature type="binding site" evidence="5">
    <location>
        <position position="190"/>
    </location>
    <ligand>
        <name>S-adenosyl-L-methionine</name>
        <dbReference type="ChEBI" id="CHEBI:59789"/>
    </ligand>
</feature>
<keyword evidence="8" id="KW-1185">Reference proteome</keyword>
<dbReference type="PANTHER" id="PTHR22808:SF1">
    <property type="entry name" value="RNA CYTOSINE-C(5)-METHYLTRANSFERASE NSUN2-RELATED"/>
    <property type="match status" value="1"/>
</dbReference>
<feature type="binding site" evidence="5">
    <location>
        <position position="169"/>
    </location>
    <ligand>
        <name>S-adenosyl-L-methionine</name>
        <dbReference type="ChEBI" id="CHEBI:59789"/>
    </ligand>
</feature>
<dbReference type="Pfam" id="PF25376">
    <property type="entry name" value="Pre-PUA_NSUN2"/>
    <property type="match status" value="1"/>
</dbReference>
<sequence>MSKIEFIEYYSKNLNLPEEEFKRFIEVLETPLPHSFRIINTPFYEKVKMHIDSMPSVKRIDYIKDTYFIDKSVEESDKNKNFIINQTLLGTIQRQEIVSMIPILLMGLKEKHYVLDLCAAPGSKTKQILNIVGKEGLIVANDASSKRINILMTETFKIPHESFLVTQHDASKFPSIKMTEDRKFDRVLCDVPCSSDGTIRKNPCLLTEWNAKKAQGLFDLQYRILKRSIDLVEDDGIIIYSTCSLNPLENECVVQNIVLNENLEIVDPFTYIDNDVVSKDFFIKRGLKKWDVGEFKHKSLSVSPTTKEIHLDRCLRIYPHDFNTGGFFITLLRKKNKNTVEYKKTTPKPLFKDVSQEESYKILENYELNKNINLVRRYKANNIIYRVSEEVKHIIHNNRLKIVYFGYKFFEKCNINETGFRVKNILYEKDIKIDLEVELDSIKPALESKTLEMDFPKKSVIIKITDLGVCISGYSTGKKIMLYVCNNLQKALLDFTTQ</sequence>
<organism evidence="7 8">
    <name type="scientific">Nosema granulosis</name>
    <dbReference type="NCBI Taxonomy" id="83296"/>
    <lineage>
        <taxon>Eukaryota</taxon>
        <taxon>Fungi</taxon>
        <taxon>Fungi incertae sedis</taxon>
        <taxon>Microsporidia</taxon>
        <taxon>Nosematidae</taxon>
        <taxon>Nosema</taxon>
    </lineage>
</organism>
<keyword evidence="1 5" id="KW-0489">Methyltransferase</keyword>
<dbReference type="SUPFAM" id="SSF53335">
    <property type="entry name" value="S-adenosyl-L-methionine-dependent methyltransferases"/>
    <property type="match status" value="1"/>
</dbReference>
<keyword evidence="3 5" id="KW-0949">S-adenosyl-L-methionine</keyword>
<comment type="caution">
    <text evidence="7">The sequence shown here is derived from an EMBL/GenBank/DDBJ whole genome shotgun (WGS) entry which is preliminary data.</text>
</comment>
<comment type="similarity">
    <text evidence="5">Belongs to the class I-like SAM-binding methyltransferase superfamily. RsmB/NOP family.</text>
</comment>
<keyword evidence="2 5" id="KW-0808">Transferase</keyword>
<evidence type="ECO:0000313" key="8">
    <source>
        <dbReference type="Proteomes" id="UP000740883"/>
    </source>
</evidence>
<dbReference type="CDD" id="cd02440">
    <property type="entry name" value="AdoMet_MTases"/>
    <property type="match status" value="1"/>
</dbReference>
<feature type="active site" description="Nucleophile" evidence="5">
    <location>
        <position position="243"/>
    </location>
</feature>
<dbReference type="InterPro" id="IPR057285">
    <property type="entry name" value="Pre-PUA_NSUN2"/>
</dbReference>